<dbReference type="InterPro" id="IPR003653">
    <property type="entry name" value="Peptidase_C48_C"/>
</dbReference>
<dbReference type="Pfam" id="PF02902">
    <property type="entry name" value="Peptidase_C48"/>
    <property type="match status" value="1"/>
</dbReference>
<keyword evidence="8" id="KW-1185">Reference proteome</keyword>
<evidence type="ECO:0000256" key="3">
    <source>
        <dbReference type="ARBA" id="ARBA00022801"/>
    </source>
</evidence>
<keyword evidence="2" id="KW-0645">Protease</keyword>
<dbReference type="SUPFAM" id="SSF54001">
    <property type="entry name" value="Cysteine proteinases"/>
    <property type="match status" value="1"/>
</dbReference>
<sequence>MLRKRKKDWRGTGQREYRAKKKAEKVEVNIESVVPTISDIDYVLTNHDVTAQDIILVSSENETLVNMGGFSIKKHHLSCLLTKDEWVNDDVISAYIHCIKEAQSKTDKKVYYENPFLIAMLQRDAVYIIEEHIDNFITNIVKNYLFHELLFSTPKKKVIHVLDSLCEDFDRVDLHIAIQGVQKHLDIITRRKDLPSHEWIDLNVVTWPIIEQLQVKIQLDGSSCGLFMLKFMEFLTGDKFSHPVTQKDIELFRYKLAGILLCWKANMAADASNVEQVEDTDNEDDVDSGQSSKRKIGHEGI</sequence>
<proteinExistence type="inferred from homology"/>
<evidence type="ECO:0000256" key="2">
    <source>
        <dbReference type="ARBA" id="ARBA00022670"/>
    </source>
</evidence>
<dbReference type="InterPro" id="IPR038765">
    <property type="entry name" value="Papain-like_cys_pep_sf"/>
</dbReference>
<dbReference type="Proteomes" id="UP000026961">
    <property type="component" value="Chromosome 12"/>
</dbReference>
<keyword evidence="4" id="KW-0788">Thiol protease</keyword>
<evidence type="ECO:0000256" key="5">
    <source>
        <dbReference type="SAM" id="MobiDB-lite"/>
    </source>
</evidence>
<feature type="compositionally biased region" description="Basic residues" evidence="5">
    <location>
        <begin position="292"/>
        <end position="301"/>
    </location>
</feature>
<dbReference type="PANTHER" id="PTHR12606:SF155">
    <property type="entry name" value="OS04G0316900 PROTEIN"/>
    <property type="match status" value="1"/>
</dbReference>
<name>A0A0E0BRN0_9ORYZ</name>
<keyword evidence="3" id="KW-0378">Hydrolase</keyword>
<dbReference type="Gramene" id="OGLUM12G10550.3">
    <property type="protein sequence ID" value="OGLUM12G10550.3"/>
    <property type="gene ID" value="OGLUM12G10550"/>
</dbReference>
<dbReference type="HOGENOM" id="CLU_017472_0_0_1"/>
<dbReference type="Gene3D" id="3.40.395.10">
    <property type="entry name" value="Adenoviral Proteinase, Chain A"/>
    <property type="match status" value="1"/>
</dbReference>
<protein>
    <recommendedName>
        <fullName evidence="6">Ubiquitin-like protease family profile domain-containing protein</fullName>
    </recommendedName>
</protein>
<evidence type="ECO:0000259" key="6">
    <source>
        <dbReference type="PROSITE" id="PS50600"/>
    </source>
</evidence>
<evidence type="ECO:0000256" key="1">
    <source>
        <dbReference type="ARBA" id="ARBA00005234"/>
    </source>
</evidence>
<dbReference type="GO" id="GO:0016926">
    <property type="term" value="P:protein desumoylation"/>
    <property type="evidence" value="ECO:0007669"/>
    <property type="project" value="TreeGrafter"/>
</dbReference>
<evidence type="ECO:0000313" key="7">
    <source>
        <dbReference type="EnsemblPlants" id="OGLUM12G10550.3"/>
    </source>
</evidence>
<dbReference type="PANTHER" id="PTHR12606">
    <property type="entry name" value="SENTRIN/SUMO-SPECIFIC PROTEASE"/>
    <property type="match status" value="1"/>
</dbReference>
<evidence type="ECO:0000256" key="4">
    <source>
        <dbReference type="ARBA" id="ARBA00022807"/>
    </source>
</evidence>
<reference evidence="7" key="1">
    <citation type="submission" date="2015-04" db="UniProtKB">
        <authorList>
            <consortium name="EnsemblPlants"/>
        </authorList>
    </citation>
    <scope>IDENTIFICATION</scope>
</reference>
<organism evidence="7">
    <name type="scientific">Oryza glumipatula</name>
    <dbReference type="NCBI Taxonomy" id="40148"/>
    <lineage>
        <taxon>Eukaryota</taxon>
        <taxon>Viridiplantae</taxon>
        <taxon>Streptophyta</taxon>
        <taxon>Embryophyta</taxon>
        <taxon>Tracheophyta</taxon>
        <taxon>Spermatophyta</taxon>
        <taxon>Magnoliopsida</taxon>
        <taxon>Liliopsida</taxon>
        <taxon>Poales</taxon>
        <taxon>Poaceae</taxon>
        <taxon>BOP clade</taxon>
        <taxon>Oryzoideae</taxon>
        <taxon>Oryzeae</taxon>
        <taxon>Oryzinae</taxon>
        <taxon>Oryza</taxon>
    </lineage>
</organism>
<dbReference type="PROSITE" id="PS50600">
    <property type="entry name" value="ULP_PROTEASE"/>
    <property type="match status" value="1"/>
</dbReference>
<dbReference type="GO" id="GO:0016929">
    <property type="term" value="F:deSUMOylase activity"/>
    <property type="evidence" value="ECO:0007669"/>
    <property type="project" value="TreeGrafter"/>
</dbReference>
<feature type="region of interest" description="Disordered" evidence="5">
    <location>
        <begin position="274"/>
        <end position="301"/>
    </location>
</feature>
<reference evidence="7" key="2">
    <citation type="submission" date="2018-05" db="EMBL/GenBank/DDBJ databases">
        <title>OgluRS3 (Oryza glumaepatula Reference Sequence Version 3).</title>
        <authorList>
            <person name="Zhang J."/>
            <person name="Kudrna D."/>
            <person name="Lee S."/>
            <person name="Talag J."/>
            <person name="Welchert J."/>
            <person name="Wing R.A."/>
        </authorList>
    </citation>
    <scope>NUCLEOTIDE SEQUENCE [LARGE SCALE GENOMIC DNA]</scope>
</reference>
<accession>A0A0E0BRN0</accession>
<comment type="similarity">
    <text evidence="1">Belongs to the peptidase C48 family.</text>
</comment>
<dbReference type="GO" id="GO:0005634">
    <property type="term" value="C:nucleus"/>
    <property type="evidence" value="ECO:0007669"/>
    <property type="project" value="TreeGrafter"/>
</dbReference>
<dbReference type="AlphaFoldDB" id="A0A0E0BRN0"/>
<feature type="compositionally biased region" description="Acidic residues" evidence="5">
    <location>
        <begin position="276"/>
        <end position="287"/>
    </location>
</feature>
<evidence type="ECO:0000313" key="8">
    <source>
        <dbReference type="Proteomes" id="UP000026961"/>
    </source>
</evidence>
<feature type="domain" description="Ubiquitin-like protease family profile" evidence="6">
    <location>
        <begin position="70"/>
        <end position="235"/>
    </location>
</feature>
<dbReference type="GO" id="GO:0006508">
    <property type="term" value="P:proteolysis"/>
    <property type="evidence" value="ECO:0007669"/>
    <property type="project" value="UniProtKB-KW"/>
</dbReference>
<dbReference type="EnsemblPlants" id="OGLUM12G10550.3">
    <property type="protein sequence ID" value="OGLUM12G10550.3"/>
    <property type="gene ID" value="OGLUM12G10550"/>
</dbReference>